<dbReference type="GO" id="GO:0008784">
    <property type="term" value="F:alanine racemase activity"/>
    <property type="evidence" value="ECO:0007669"/>
    <property type="project" value="UniProtKB-EC"/>
</dbReference>
<dbReference type="PRINTS" id="PR00992">
    <property type="entry name" value="ALARACEMASE"/>
</dbReference>
<dbReference type="Gene3D" id="3.20.20.10">
    <property type="entry name" value="Alanine racemase"/>
    <property type="match status" value="1"/>
</dbReference>
<dbReference type="InterPro" id="IPR011079">
    <property type="entry name" value="Ala_racemase_C"/>
</dbReference>
<reference evidence="6" key="1">
    <citation type="submission" date="2020-10" db="EMBL/GenBank/DDBJ databases">
        <authorList>
            <person name="Gilroy R."/>
        </authorList>
    </citation>
    <scope>NUCLEOTIDE SEQUENCE</scope>
    <source>
        <strain evidence="6">ChiHjej9B8-7071</strain>
    </source>
</reference>
<dbReference type="EC" id="5.1.1.1" evidence="6"/>
<dbReference type="InterPro" id="IPR000821">
    <property type="entry name" value="Ala_racemase"/>
</dbReference>
<dbReference type="AlphaFoldDB" id="A0A9D1A9A5"/>
<dbReference type="EMBL" id="DVGD01000253">
    <property type="protein sequence ID" value="HIR10288.1"/>
    <property type="molecule type" value="Genomic_DNA"/>
</dbReference>
<dbReference type="GO" id="GO:0005829">
    <property type="term" value="C:cytosol"/>
    <property type="evidence" value="ECO:0007669"/>
    <property type="project" value="TreeGrafter"/>
</dbReference>
<proteinExistence type="predicted"/>
<dbReference type="SUPFAM" id="SSF51419">
    <property type="entry name" value="PLP-binding barrel"/>
    <property type="match status" value="1"/>
</dbReference>
<feature type="domain" description="Alanine racemase C-terminal" evidence="5">
    <location>
        <begin position="117"/>
        <end position="246"/>
    </location>
</feature>
<dbReference type="GO" id="GO:0030170">
    <property type="term" value="F:pyridoxal phosphate binding"/>
    <property type="evidence" value="ECO:0007669"/>
    <property type="project" value="TreeGrafter"/>
</dbReference>
<evidence type="ECO:0000313" key="7">
    <source>
        <dbReference type="Proteomes" id="UP000824258"/>
    </source>
</evidence>
<dbReference type="GO" id="GO:0030632">
    <property type="term" value="P:D-alanine biosynthetic process"/>
    <property type="evidence" value="ECO:0007669"/>
    <property type="project" value="TreeGrafter"/>
</dbReference>
<keyword evidence="2" id="KW-0663">Pyridoxal phosphate</keyword>
<feature type="binding site" evidence="4">
    <location>
        <position position="7"/>
    </location>
    <ligand>
        <name>substrate</name>
    </ligand>
</feature>
<evidence type="ECO:0000259" key="5">
    <source>
        <dbReference type="SMART" id="SM01005"/>
    </source>
</evidence>
<dbReference type="PANTHER" id="PTHR30511:SF0">
    <property type="entry name" value="ALANINE RACEMASE, CATABOLIC-RELATED"/>
    <property type="match status" value="1"/>
</dbReference>
<comment type="caution">
    <text evidence="6">The sequence shown here is derived from an EMBL/GenBank/DDBJ whole genome shotgun (WGS) entry which is preliminary data.</text>
</comment>
<evidence type="ECO:0000256" key="2">
    <source>
        <dbReference type="ARBA" id="ARBA00022898"/>
    </source>
</evidence>
<reference evidence="6" key="2">
    <citation type="journal article" date="2021" name="PeerJ">
        <title>Extensive microbial diversity within the chicken gut microbiome revealed by metagenomics and culture.</title>
        <authorList>
            <person name="Gilroy R."/>
            <person name="Ravi A."/>
            <person name="Getino M."/>
            <person name="Pursley I."/>
            <person name="Horton D.L."/>
            <person name="Alikhan N.F."/>
            <person name="Baker D."/>
            <person name="Gharbi K."/>
            <person name="Hall N."/>
            <person name="Watson M."/>
            <person name="Adriaenssens E.M."/>
            <person name="Foster-Nyarko E."/>
            <person name="Jarju S."/>
            <person name="Secka A."/>
            <person name="Antonio M."/>
            <person name="Oren A."/>
            <person name="Chaudhuri R.R."/>
            <person name="La Ragione R."/>
            <person name="Hildebrand F."/>
            <person name="Pallen M.J."/>
        </authorList>
    </citation>
    <scope>NUCLEOTIDE SEQUENCE</scope>
    <source>
        <strain evidence="6">ChiHjej9B8-7071</strain>
    </source>
</reference>
<sequence>LDTGMHRLGIPAEDRQALSRIYACKHLRIQGVFSHLCVADGTSARDIAFTRAQLDAFYAAVDWLRRHGMDPGEIHIQCSAGILLLPPQPCAWARAGIALYGVAPGTFSEPAGMLRPVLSLRARIASVRTLLPGQGAGYGLEFLAARQTRLATVTIGYGDGLPRCLPQRGGEVLLNGQRCPMVGRMCMDQLLVDVTDAGEAAPGDVVTILGQDGAETISAAGIAAQCGTIPNELLSRLEPRLPVVEHMD</sequence>
<evidence type="ECO:0000256" key="4">
    <source>
        <dbReference type="PIRSR" id="PIRSR600821-52"/>
    </source>
</evidence>
<keyword evidence="3 6" id="KW-0413">Isomerase</keyword>
<name>A0A9D1A9A5_9FIRM</name>
<comment type="cofactor">
    <cofactor evidence="1">
        <name>pyridoxal 5'-phosphate</name>
        <dbReference type="ChEBI" id="CHEBI:597326"/>
    </cofactor>
</comment>
<accession>A0A9D1A9A5</accession>
<dbReference type="Pfam" id="PF00842">
    <property type="entry name" value="Ala_racemase_C"/>
    <property type="match status" value="1"/>
</dbReference>
<dbReference type="SUPFAM" id="SSF50621">
    <property type="entry name" value="Alanine racemase C-terminal domain-like"/>
    <property type="match status" value="1"/>
</dbReference>
<evidence type="ECO:0000256" key="3">
    <source>
        <dbReference type="ARBA" id="ARBA00023235"/>
    </source>
</evidence>
<dbReference type="NCBIfam" id="TIGR00492">
    <property type="entry name" value="alr"/>
    <property type="match status" value="1"/>
</dbReference>
<protein>
    <submittedName>
        <fullName evidence="6">Alanine racemase</fullName>
        <ecNumber evidence="6">5.1.1.1</ecNumber>
    </submittedName>
</protein>
<feature type="binding site" evidence="4">
    <location>
        <position position="187"/>
    </location>
    <ligand>
        <name>substrate</name>
    </ligand>
</feature>
<dbReference type="CDD" id="cd00430">
    <property type="entry name" value="PLPDE_III_AR"/>
    <property type="match status" value="1"/>
</dbReference>
<dbReference type="PANTHER" id="PTHR30511">
    <property type="entry name" value="ALANINE RACEMASE"/>
    <property type="match status" value="1"/>
</dbReference>
<dbReference type="Pfam" id="PF01168">
    <property type="entry name" value="Ala_racemase_N"/>
    <property type="match status" value="1"/>
</dbReference>
<dbReference type="InterPro" id="IPR029066">
    <property type="entry name" value="PLP-binding_barrel"/>
</dbReference>
<dbReference type="InterPro" id="IPR009006">
    <property type="entry name" value="Ala_racemase/Decarboxylase_C"/>
</dbReference>
<dbReference type="SMART" id="SM01005">
    <property type="entry name" value="Ala_racemase_C"/>
    <property type="match status" value="1"/>
</dbReference>
<dbReference type="Gene3D" id="2.40.37.10">
    <property type="entry name" value="Lyase, Ornithine Decarboxylase, Chain A, domain 1"/>
    <property type="match status" value="1"/>
</dbReference>
<organism evidence="6 7">
    <name type="scientific">Candidatus Avoscillospira stercoripullorum</name>
    <dbReference type="NCBI Taxonomy" id="2840709"/>
    <lineage>
        <taxon>Bacteria</taxon>
        <taxon>Bacillati</taxon>
        <taxon>Bacillota</taxon>
        <taxon>Clostridia</taxon>
        <taxon>Eubacteriales</taxon>
        <taxon>Oscillospiraceae</taxon>
        <taxon>Oscillospiraceae incertae sedis</taxon>
        <taxon>Candidatus Avoscillospira</taxon>
    </lineage>
</organism>
<evidence type="ECO:0000313" key="6">
    <source>
        <dbReference type="EMBL" id="HIR10288.1"/>
    </source>
</evidence>
<dbReference type="InterPro" id="IPR001608">
    <property type="entry name" value="Ala_racemase_N"/>
</dbReference>
<dbReference type="Proteomes" id="UP000824258">
    <property type="component" value="Unassembled WGS sequence"/>
</dbReference>
<evidence type="ECO:0000256" key="1">
    <source>
        <dbReference type="ARBA" id="ARBA00001933"/>
    </source>
</evidence>
<gene>
    <name evidence="6" type="primary">alr</name>
    <name evidence="6" type="ORF">IAA70_07775</name>
</gene>
<feature type="non-terminal residue" evidence="6">
    <location>
        <position position="1"/>
    </location>
</feature>